<dbReference type="EMBL" id="KN831808">
    <property type="protein sequence ID" value="KIM36187.1"/>
    <property type="molecule type" value="Genomic_DNA"/>
</dbReference>
<dbReference type="Proteomes" id="UP000053424">
    <property type="component" value="Unassembled WGS sequence"/>
</dbReference>
<name>A0A0C2Y569_HEBCY</name>
<accession>A0A0C2Y569</accession>
<dbReference type="AlphaFoldDB" id="A0A0C2Y569"/>
<dbReference type="Gene3D" id="3.80.10.10">
    <property type="entry name" value="Ribonuclease Inhibitor"/>
    <property type="match status" value="1"/>
</dbReference>
<sequence>MGRRHQAFIIARGVPHGSPPGSAQYRCVGAVHGHWCYGLDPPRAATRFMTLIKQEDNAATIREELLAIDGLYGRPNPPIPDLLLARVGLKMMTESRLSMSLIPRTLPTAFFSGARPLSATEYVNSYYWIDEVPTEPFLSTLRPYESVPLLTIQTLAEAWPDEYGALVPATEATEVAGNNQQPREFPLLADLVLKPAVEQALLSGSHELELIMAISDKRCKIKEILRSRQDPIPASGIPLLSKLVELEIYDQPTKTVDLSQYLLSDHQILDIVAQHPDLGVLNLSHNKQITIAVVENLLVALPKLRRLLLLNTSISEEDVISLLERRPELFRHLEGFIHPALLKGPSEAQFKGAYIIQGLTDYLSALESGRFGGTRATVMTAYASQARRPDQSWAERVVGYVPANSGQLQQALKRKGKQWLFVFLTSWSFRTLNIDRPAFHGDLYGLFELTERCGMNKYSKVKEQIDGEVENSTPPTTSSAIKDKRERTAGLRKEFGPRLFEIFNVEQFFKELELEGWEPPSPGALSQLFDIFPKLDKRAHLDDKLLGGLGLQLIELDELVVISTMGPRS</sequence>
<reference evidence="1 2" key="1">
    <citation type="submission" date="2014-04" db="EMBL/GenBank/DDBJ databases">
        <authorList>
            <consortium name="DOE Joint Genome Institute"/>
            <person name="Kuo A."/>
            <person name="Gay G."/>
            <person name="Dore J."/>
            <person name="Kohler A."/>
            <person name="Nagy L.G."/>
            <person name="Floudas D."/>
            <person name="Copeland A."/>
            <person name="Barry K.W."/>
            <person name="Cichocki N."/>
            <person name="Veneault-Fourrey C."/>
            <person name="LaButti K."/>
            <person name="Lindquist E.A."/>
            <person name="Lipzen A."/>
            <person name="Lundell T."/>
            <person name="Morin E."/>
            <person name="Murat C."/>
            <person name="Sun H."/>
            <person name="Tunlid A."/>
            <person name="Henrissat B."/>
            <person name="Grigoriev I.V."/>
            <person name="Hibbett D.S."/>
            <person name="Martin F."/>
            <person name="Nordberg H.P."/>
            <person name="Cantor M.N."/>
            <person name="Hua S.X."/>
        </authorList>
    </citation>
    <scope>NUCLEOTIDE SEQUENCE [LARGE SCALE GENOMIC DNA]</scope>
    <source>
        <strain evidence="2">h7</strain>
    </source>
</reference>
<dbReference type="SUPFAM" id="SSF52047">
    <property type="entry name" value="RNI-like"/>
    <property type="match status" value="1"/>
</dbReference>
<keyword evidence="2" id="KW-1185">Reference proteome</keyword>
<proteinExistence type="predicted"/>
<dbReference type="InterPro" id="IPR032675">
    <property type="entry name" value="LRR_dom_sf"/>
</dbReference>
<evidence type="ECO:0000313" key="1">
    <source>
        <dbReference type="EMBL" id="KIM36187.1"/>
    </source>
</evidence>
<gene>
    <name evidence="1" type="ORF">M413DRAFT_427845</name>
</gene>
<reference evidence="2" key="2">
    <citation type="submission" date="2015-01" db="EMBL/GenBank/DDBJ databases">
        <title>Evolutionary Origins and Diversification of the Mycorrhizal Mutualists.</title>
        <authorList>
            <consortium name="DOE Joint Genome Institute"/>
            <consortium name="Mycorrhizal Genomics Consortium"/>
            <person name="Kohler A."/>
            <person name="Kuo A."/>
            <person name="Nagy L.G."/>
            <person name="Floudas D."/>
            <person name="Copeland A."/>
            <person name="Barry K.W."/>
            <person name="Cichocki N."/>
            <person name="Veneault-Fourrey C."/>
            <person name="LaButti K."/>
            <person name="Lindquist E.A."/>
            <person name="Lipzen A."/>
            <person name="Lundell T."/>
            <person name="Morin E."/>
            <person name="Murat C."/>
            <person name="Riley R."/>
            <person name="Ohm R."/>
            <person name="Sun H."/>
            <person name="Tunlid A."/>
            <person name="Henrissat B."/>
            <person name="Grigoriev I.V."/>
            <person name="Hibbett D.S."/>
            <person name="Martin F."/>
        </authorList>
    </citation>
    <scope>NUCLEOTIDE SEQUENCE [LARGE SCALE GENOMIC DNA]</scope>
    <source>
        <strain evidence="2">h7</strain>
    </source>
</reference>
<protein>
    <submittedName>
        <fullName evidence="1">Uncharacterized protein</fullName>
    </submittedName>
</protein>
<dbReference type="HOGENOM" id="CLU_017203_0_0_1"/>
<dbReference type="OrthoDB" id="3515175at2759"/>
<evidence type="ECO:0000313" key="2">
    <source>
        <dbReference type="Proteomes" id="UP000053424"/>
    </source>
</evidence>
<dbReference type="STRING" id="686832.A0A0C2Y569"/>
<organism evidence="1 2">
    <name type="scientific">Hebeloma cylindrosporum</name>
    <dbReference type="NCBI Taxonomy" id="76867"/>
    <lineage>
        <taxon>Eukaryota</taxon>
        <taxon>Fungi</taxon>
        <taxon>Dikarya</taxon>
        <taxon>Basidiomycota</taxon>
        <taxon>Agaricomycotina</taxon>
        <taxon>Agaricomycetes</taxon>
        <taxon>Agaricomycetidae</taxon>
        <taxon>Agaricales</taxon>
        <taxon>Agaricineae</taxon>
        <taxon>Hymenogastraceae</taxon>
        <taxon>Hebeloma</taxon>
    </lineage>
</organism>